<dbReference type="RefSeq" id="WP_235988734.1">
    <property type="nucleotide sequence ID" value="NZ_CABFWF030000014.1"/>
</dbReference>
<keyword evidence="2" id="KW-0560">Oxidoreductase</keyword>
<proteinExistence type="inferred from homology"/>
<evidence type="ECO:0000256" key="2">
    <source>
        <dbReference type="ARBA" id="ARBA00023002"/>
    </source>
</evidence>
<comment type="caution">
    <text evidence="4">The sequence shown here is derived from an EMBL/GenBank/DDBJ whole genome shotgun (WGS) entry which is preliminary data.</text>
</comment>
<evidence type="ECO:0000313" key="4">
    <source>
        <dbReference type="EMBL" id="CAD7049695.1"/>
    </source>
</evidence>
<keyword evidence="5" id="KW-1185">Reference proteome</keyword>
<evidence type="ECO:0000256" key="1">
    <source>
        <dbReference type="ARBA" id="ARBA00009986"/>
    </source>
</evidence>
<evidence type="ECO:0000259" key="3">
    <source>
        <dbReference type="Pfam" id="PF00171"/>
    </source>
</evidence>
<dbReference type="InterPro" id="IPR016162">
    <property type="entry name" value="Ald_DH_N"/>
</dbReference>
<reference evidence="4 5" key="1">
    <citation type="submission" date="2020-11" db="EMBL/GenBank/DDBJ databases">
        <authorList>
            <person name="Lassalle F."/>
        </authorList>
    </citation>
    <scope>NUCLEOTIDE SEQUENCE [LARGE SCALE GENOMIC DNA]</scope>
    <source>
        <strain evidence="4 5">JC140</strain>
    </source>
</reference>
<dbReference type="Gene3D" id="3.40.605.10">
    <property type="entry name" value="Aldehyde Dehydrogenase, Chain A, domain 1"/>
    <property type="match status" value="1"/>
</dbReference>
<dbReference type="EMBL" id="CABFWF030000014">
    <property type="protein sequence ID" value="CAD7049695.1"/>
    <property type="molecule type" value="Genomic_DNA"/>
</dbReference>
<dbReference type="Proteomes" id="UP000606921">
    <property type="component" value="Unassembled WGS sequence"/>
</dbReference>
<accession>A0ABN7JZT8</accession>
<organism evidence="4 5">
    <name type="scientific">Pseudorhizobium endolithicum</name>
    <dbReference type="NCBI Taxonomy" id="1191678"/>
    <lineage>
        <taxon>Bacteria</taxon>
        <taxon>Pseudomonadati</taxon>
        <taxon>Pseudomonadota</taxon>
        <taxon>Alphaproteobacteria</taxon>
        <taxon>Hyphomicrobiales</taxon>
        <taxon>Rhizobiaceae</taxon>
        <taxon>Rhizobium/Agrobacterium group</taxon>
        <taxon>Pseudorhizobium</taxon>
    </lineage>
</organism>
<dbReference type="InterPro" id="IPR015590">
    <property type="entry name" value="Aldehyde_DH_dom"/>
</dbReference>
<protein>
    <submittedName>
        <fullName evidence="4">Aldehyde dehydrogenase</fullName>
    </submittedName>
</protein>
<dbReference type="PANTHER" id="PTHR42991">
    <property type="entry name" value="ALDEHYDE DEHYDROGENASE"/>
    <property type="match status" value="1"/>
</dbReference>
<sequence>MRLPFDFSMSATDLPRVAMLLEGQWREGEGAAQPVYDKFRLAPFAELPASSPQQIRRMIDAAQAAFEQDRLTPHERGRVLERVAELLEARGEEALTIMQRETGFTTQDCRGEINRTIETLRLTAEEARRLSGEIVPVAGAAGQGNRIAFTLRVPLGVLLAVTPFNAPLNTVAHKIAPALGAGNAVILKPAGQTPRTACFLATLFLEAGLPSNHLQIFHGGGDAVGLAMEDDRVRYIAFTGSTEVGRIIQSQAGLRRTQMELGSIAFTVLAEDADLESALPKVVSAGYRKAGQVCTSVQILLVHEQVATEVETRMAQMVSALIHGDPAQPNCSTGPLISLRDAERVEAWIREAREKGARLLAGGEREGAVVAPTLLADVTPEMNVGCREIFGPVVCIERYNDFSDAIRRINATPYGLATGLFTNSLDTSFRAMRELRVGGVHINQTSSSRVDMMPYGGSKDSGFGREGPRYAMHEMTEERVISFTG</sequence>
<name>A0ABN7JZT8_9HYPH</name>
<feature type="domain" description="Aldehyde dehydrogenase" evidence="3">
    <location>
        <begin position="25"/>
        <end position="480"/>
    </location>
</feature>
<dbReference type="Pfam" id="PF00171">
    <property type="entry name" value="Aldedh"/>
    <property type="match status" value="1"/>
</dbReference>
<dbReference type="SUPFAM" id="SSF53720">
    <property type="entry name" value="ALDH-like"/>
    <property type="match status" value="1"/>
</dbReference>
<dbReference type="InterPro" id="IPR016163">
    <property type="entry name" value="Ald_DH_C"/>
</dbReference>
<comment type="similarity">
    <text evidence="1">Belongs to the aldehyde dehydrogenase family.</text>
</comment>
<dbReference type="InterPro" id="IPR051020">
    <property type="entry name" value="ALDH-related_metabolic_enz"/>
</dbReference>
<dbReference type="InterPro" id="IPR016161">
    <property type="entry name" value="Ald_DH/histidinol_DH"/>
</dbReference>
<gene>
    <name evidence="4" type="ORF">REJC140_01544</name>
</gene>
<dbReference type="Gene3D" id="3.40.309.10">
    <property type="entry name" value="Aldehyde Dehydrogenase, Chain A, domain 2"/>
    <property type="match status" value="1"/>
</dbReference>
<dbReference type="PANTHER" id="PTHR42991:SF1">
    <property type="entry name" value="ALDEHYDE DEHYDROGENASE"/>
    <property type="match status" value="1"/>
</dbReference>
<evidence type="ECO:0000313" key="5">
    <source>
        <dbReference type="Proteomes" id="UP000606921"/>
    </source>
</evidence>